<accession>A0ABM5MQ03</accession>
<gene>
    <name evidence="1" type="ordered locus">Rsl_838</name>
</gene>
<dbReference type="EMBL" id="CP002428">
    <property type="protein sequence ID" value="AEV92313.1"/>
    <property type="molecule type" value="Genomic_DNA"/>
</dbReference>
<evidence type="ECO:0000313" key="2">
    <source>
        <dbReference type="Proteomes" id="UP000005443"/>
    </source>
</evidence>
<reference evidence="1 2" key="1">
    <citation type="journal article" date="2012" name="J. Bacteriol.">
        <title>Complete genome sequence of Rickettsia slovaca, the agent of tick-borne lymphadenitis.</title>
        <authorList>
            <person name="Fournier P.E."/>
            <person name="El Karkouri K."/>
            <person name="Robert C."/>
            <person name="Medigue C."/>
            <person name="Raoult D."/>
        </authorList>
    </citation>
    <scope>NUCLEOTIDE SEQUENCE [LARGE SCALE GENOMIC DNA]</scope>
    <source>
        <strain evidence="1 2">13-B</strain>
    </source>
</reference>
<dbReference type="Proteomes" id="UP000005443">
    <property type="component" value="Chromosome"/>
</dbReference>
<evidence type="ECO:0000313" key="1">
    <source>
        <dbReference type="EMBL" id="AEV92313.1"/>
    </source>
</evidence>
<protein>
    <submittedName>
        <fullName evidence="1">Uncharacterized protein</fullName>
    </submittedName>
</protein>
<keyword evidence="2" id="KW-1185">Reference proteome</keyword>
<sequence>MILNPQFTKKTAYYKIKVFIVKMKPKGIFFIDLGNLNG</sequence>
<name>A0ABM5MQ03_RICS1</name>
<proteinExistence type="predicted"/>
<organism evidence="1 2">
    <name type="scientific">Rickettsia slovaca (strain 13-B)</name>
    <dbReference type="NCBI Taxonomy" id="941638"/>
    <lineage>
        <taxon>Bacteria</taxon>
        <taxon>Pseudomonadati</taxon>
        <taxon>Pseudomonadota</taxon>
        <taxon>Alphaproteobacteria</taxon>
        <taxon>Rickettsiales</taxon>
        <taxon>Rickettsiaceae</taxon>
        <taxon>Rickettsieae</taxon>
        <taxon>Rickettsia</taxon>
        <taxon>spotted fever group</taxon>
    </lineage>
</organism>